<dbReference type="InterPro" id="IPR010753">
    <property type="entry name" value="DUF1330"/>
</dbReference>
<feature type="domain" description="DUF1330" evidence="1">
    <location>
        <begin position="26"/>
        <end position="110"/>
    </location>
</feature>
<protein>
    <submittedName>
        <fullName evidence="2">DUF1330 domain-containing protein</fullName>
    </submittedName>
</protein>
<evidence type="ECO:0000259" key="1">
    <source>
        <dbReference type="Pfam" id="PF07045"/>
    </source>
</evidence>
<dbReference type="AlphaFoldDB" id="A0A9X2Z0H5"/>
<name>A0A9X2Z0H5_9MYCO</name>
<dbReference type="RefSeq" id="WP_263995491.1">
    <property type="nucleotide sequence ID" value="NZ_JACKVK010000005.1"/>
</dbReference>
<reference evidence="2" key="2">
    <citation type="journal article" date="2022" name="BMC Genomics">
        <title>Comparative genome analysis of mycobacteria focusing on tRNA and non-coding RNA.</title>
        <authorList>
            <person name="Behra P.R.K."/>
            <person name="Pettersson B.M.F."/>
            <person name="Ramesh M."/>
            <person name="Das S."/>
            <person name="Dasgupta S."/>
            <person name="Kirsebom L.A."/>
        </authorList>
    </citation>
    <scope>NUCLEOTIDE SEQUENCE</scope>
    <source>
        <strain evidence="2">DSM 44838</strain>
    </source>
</reference>
<accession>A0A9X2Z0H5</accession>
<comment type="caution">
    <text evidence="2">The sequence shown here is derived from an EMBL/GenBank/DDBJ whole genome shotgun (WGS) entry which is preliminary data.</text>
</comment>
<evidence type="ECO:0000313" key="3">
    <source>
        <dbReference type="Proteomes" id="UP001141629"/>
    </source>
</evidence>
<sequence length="128" mass="14150">MTTHQTSSDTRFDGFWGSYALGILDDLRFGPQIVEYLERIEDTLHPFGGVFLIHGAPWQQVEGQPIGAPVLIAFPDPRGARQWYESEAYQAISSLRSENSDSHVLLVEGVGADHRSTDITGHLARGGR</sequence>
<organism evidence="2 3">
    <name type="scientific">Mycobacterium yunnanensis</name>
    <dbReference type="NCBI Taxonomy" id="368477"/>
    <lineage>
        <taxon>Bacteria</taxon>
        <taxon>Bacillati</taxon>
        <taxon>Actinomycetota</taxon>
        <taxon>Actinomycetes</taxon>
        <taxon>Mycobacteriales</taxon>
        <taxon>Mycobacteriaceae</taxon>
        <taxon>Mycobacterium</taxon>
    </lineage>
</organism>
<dbReference type="InterPro" id="IPR011008">
    <property type="entry name" value="Dimeric_a/b-barrel"/>
</dbReference>
<dbReference type="Pfam" id="PF07045">
    <property type="entry name" value="DUF1330"/>
    <property type="match status" value="1"/>
</dbReference>
<dbReference type="EMBL" id="JACKVK010000005">
    <property type="protein sequence ID" value="MCV7420716.1"/>
    <property type="molecule type" value="Genomic_DNA"/>
</dbReference>
<proteinExistence type="predicted"/>
<reference evidence="2" key="1">
    <citation type="submission" date="2020-07" db="EMBL/GenBank/DDBJ databases">
        <authorList>
            <person name="Pettersson B.M.F."/>
            <person name="Behra P.R.K."/>
            <person name="Ramesh M."/>
            <person name="Das S."/>
            <person name="Dasgupta S."/>
            <person name="Kirsebom L.A."/>
        </authorList>
    </citation>
    <scope>NUCLEOTIDE SEQUENCE</scope>
    <source>
        <strain evidence="2">DSM 44838</strain>
    </source>
</reference>
<dbReference type="SUPFAM" id="SSF54909">
    <property type="entry name" value="Dimeric alpha+beta barrel"/>
    <property type="match status" value="1"/>
</dbReference>
<evidence type="ECO:0000313" key="2">
    <source>
        <dbReference type="EMBL" id="MCV7420716.1"/>
    </source>
</evidence>
<keyword evidence="3" id="KW-1185">Reference proteome</keyword>
<dbReference type="Proteomes" id="UP001141629">
    <property type="component" value="Unassembled WGS sequence"/>
</dbReference>
<gene>
    <name evidence="2" type="ORF">H7K45_09225</name>
</gene>
<dbReference type="Gene3D" id="3.30.70.100">
    <property type="match status" value="1"/>
</dbReference>